<organism evidence="2 3">
    <name type="scientific">Peronospora matthiolae</name>
    <dbReference type="NCBI Taxonomy" id="2874970"/>
    <lineage>
        <taxon>Eukaryota</taxon>
        <taxon>Sar</taxon>
        <taxon>Stramenopiles</taxon>
        <taxon>Oomycota</taxon>
        <taxon>Peronosporomycetes</taxon>
        <taxon>Peronosporales</taxon>
        <taxon>Peronosporaceae</taxon>
        <taxon>Peronospora</taxon>
    </lineage>
</organism>
<evidence type="ECO:0000313" key="1">
    <source>
        <dbReference type="EMBL" id="CAK7932725.1"/>
    </source>
</evidence>
<accession>A0AAV1V380</accession>
<proteinExistence type="predicted"/>
<protein>
    <submittedName>
        <fullName evidence="2">Uncharacterized protein</fullName>
    </submittedName>
</protein>
<sequence length="36" mass="4208">MMADILTMKSLPAPRMEELRMMFGLKTTQDETEEEC</sequence>
<gene>
    <name evidence="1" type="ORF">PM001_LOCUS17875</name>
    <name evidence="2" type="ORF">PM001_LOCUS25777</name>
</gene>
<dbReference type="EMBL" id="CAKLBY020000190">
    <property type="protein sequence ID" value="CAK7932725.1"/>
    <property type="molecule type" value="Genomic_DNA"/>
</dbReference>
<reference evidence="2" key="1">
    <citation type="submission" date="2024-01" db="EMBL/GenBank/DDBJ databases">
        <authorList>
            <person name="Webb A."/>
        </authorList>
    </citation>
    <scope>NUCLEOTIDE SEQUENCE</scope>
    <source>
        <strain evidence="2">Pm1</strain>
    </source>
</reference>
<evidence type="ECO:0000313" key="2">
    <source>
        <dbReference type="EMBL" id="CAK7940627.1"/>
    </source>
</evidence>
<dbReference type="Proteomes" id="UP001162060">
    <property type="component" value="Unassembled WGS sequence"/>
</dbReference>
<dbReference type="EMBL" id="CAKLBY020000259">
    <property type="protein sequence ID" value="CAK7940627.1"/>
    <property type="molecule type" value="Genomic_DNA"/>
</dbReference>
<name>A0AAV1V380_9STRA</name>
<evidence type="ECO:0000313" key="3">
    <source>
        <dbReference type="Proteomes" id="UP001162060"/>
    </source>
</evidence>
<dbReference type="AlphaFoldDB" id="A0AAV1V380"/>
<comment type="caution">
    <text evidence="2">The sequence shown here is derived from an EMBL/GenBank/DDBJ whole genome shotgun (WGS) entry which is preliminary data.</text>
</comment>